<dbReference type="InterPro" id="IPR003598">
    <property type="entry name" value="Ig_sub2"/>
</dbReference>
<dbReference type="SUPFAM" id="SSF100895">
    <property type="entry name" value="Kazal-type serine protease inhibitors"/>
    <property type="match status" value="1"/>
</dbReference>
<dbReference type="InterPro" id="IPR013098">
    <property type="entry name" value="Ig_I-set"/>
</dbReference>
<dbReference type="InterPro" id="IPR036179">
    <property type="entry name" value="Ig-like_dom_sf"/>
</dbReference>
<proteinExistence type="predicted"/>
<gene>
    <name evidence="9" type="primary">LOC106165553</name>
</gene>
<keyword evidence="8" id="KW-1185">Reference proteome</keyword>
<dbReference type="InterPro" id="IPR013783">
    <property type="entry name" value="Ig-like_fold"/>
</dbReference>
<dbReference type="Gene3D" id="2.60.40.10">
    <property type="entry name" value="Immunoglobulins"/>
    <property type="match status" value="2"/>
</dbReference>
<organism evidence="8 9">
    <name type="scientific">Lingula anatina</name>
    <name type="common">Brachiopod</name>
    <name type="synonym">Lingula unguis</name>
    <dbReference type="NCBI Taxonomy" id="7574"/>
    <lineage>
        <taxon>Eukaryota</taxon>
        <taxon>Metazoa</taxon>
        <taxon>Spiralia</taxon>
        <taxon>Lophotrochozoa</taxon>
        <taxon>Brachiopoda</taxon>
        <taxon>Linguliformea</taxon>
        <taxon>Lingulata</taxon>
        <taxon>Lingulida</taxon>
        <taxon>Linguloidea</taxon>
        <taxon>Lingulidae</taxon>
        <taxon>Lingula</taxon>
    </lineage>
</organism>
<dbReference type="PROSITE" id="PS50835">
    <property type="entry name" value="IG_LIKE"/>
    <property type="match status" value="2"/>
</dbReference>
<dbReference type="Pfam" id="PF07648">
    <property type="entry name" value="Kazal_2"/>
    <property type="match status" value="1"/>
</dbReference>
<keyword evidence="2" id="KW-0677">Repeat</keyword>
<reference evidence="9" key="1">
    <citation type="submission" date="2025-08" db="UniProtKB">
        <authorList>
            <consortium name="RefSeq"/>
        </authorList>
    </citation>
    <scope>IDENTIFICATION</scope>
    <source>
        <tissue evidence="9">Gonads</tissue>
    </source>
</reference>
<evidence type="ECO:0000256" key="5">
    <source>
        <dbReference type="SAM" id="MobiDB-lite"/>
    </source>
</evidence>
<dbReference type="KEGG" id="lak:106165553"/>
<dbReference type="RefSeq" id="XP_013399246.1">
    <property type="nucleotide sequence ID" value="XM_013543792.1"/>
</dbReference>
<evidence type="ECO:0000256" key="4">
    <source>
        <dbReference type="ARBA" id="ARBA00023319"/>
    </source>
</evidence>
<dbReference type="GeneID" id="106165553"/>
<keyword evidence="1 6" id="KW-0732">Signal</keyword>
<dbReference type="Proteomes" id="UP000085678">
    <property type="component" value="Unplaced"/>
</dbReference>
<feature type="compositionally biased region" description="Basic residues" evidence="5">
    <location>
        <begin position="222"/>
        <end position="231"/>
    </location>
</feature>
<dbReference type="PANTHER" id="PTHR12231">
    <property type="entry name" value="CTX-RELATED TYPE I TRANSMEMBRANE PROTEIN"/>
    <property type="match status" value="1"/>
</dbReference>
<evidence type="ECO:0000259" key="7">
    <source>
        <dbReference type="PROSITE" id="PS50835"/>
    </source>
</evidence>
<dbReference type="OrthoDB" id="6085115at2759"/>
<feature type="compositionally biased region" description="Basic and acidic residues" evidence="5">
    <location>
        <begin position="148"/>
        <end position="182"/>
    </location>
</feature>
<dbReference type="InterPro" id="IPR036058">
    <property type="entry name" value="Kazal_dom_sf"/>
</dbReference>
<dbReference type="InterPro" id="IPR002350">
    <property type="entry name" value="Kazal_dom"/>
</dbReference>
<dbReference type="InterPro" id="IPR007110">
    <property type="entry name" value="Ig-like_dom"/>
</dbReference>
<dbReference type="InterPro" id="IPR051170">
    <property type="entry name" value="Neural/epithelial_adhesion"/>
</dbReference>
<keyword evidence="3" id="KW-1015">Disulfide bond</keyword>
<evidence type="ECO:0000256" key="1">
    <source>
        <dbReference type="ARBA" id="ARBA00022729"/>
    </source>
</evidence>
<protein>
    <submittedName>
        <fullName evidence="9">Follistatin-related protein 5 isoform X1</fullName>
    </submittedName>
</protein>
<evidence type="ECO:0000256" key="6">
    <source>
        <dbReference type="SAM" id="SignalP"/>
    </source>
</evidence>
<dbReference type="FunFam" id="2.60.40.10:FF:000032">
    <property type="entry name" value="palladin isoform X1"/>
    <property type="match status" value="1"/>
</dbReference>
<dbReference type="SMART" id="SM00409">
    <property type="entry name" value="IG"/>
    <property type="match status" value="2"/>
</dbReference>
<evidence type="ECO:0000313" key="9">
    <source>
        <dbReference type="RefSeq" id="XP_013399246.1"/>
    </source>
</evidence>
<feature type="compositionally biased region" description="Basic and acidic residues" evidence="5">
    <location>
        <begin position="57"/>
        <end position="67"/>
    </location>
</feature>
<feature type="signal peptide" evidence="6">
    <location>
        <begin position="1"/>
        <end position="20"/>
    </location>
</feature>
<evidence type="ECO:0000256" key="3">
    <source>
        <dbReference type="ARBA" id="ARBA00023157"/>
    </source>
</evidence>
<dbReference type="SMART" id="SM00408">
    <property type="entry name" value="IGc2"/>
    <property type="match status" value="2"/>
</dbReference>
<sequence>MTMKLSWLLVVSCVAVLGWCKPRGKHGFFDDEADDLPKMHIQVMKEREQKPSAPRKPHVDKTAEEKKADETVTKDPCAGVWCQLGRACKVNADGFGKCECGDEKLCLGHHKKVCGTNRVWYPSHCELHRQACVLRQHIRIDHTEMGCVEQESRKEEASKKESVDKKSNKEESTKKDVPKPSEIKMANKKSVKKDLEFQKPNEVHIESHTVDLHSVEEEKTSDHHRHNKHHSKKDDTKSKKKEKKEKNNKDSVEKVHHDSPKDQPSLSLKMNKMLKEQKMEKAQAKDFAVVYAVCTEEDYKSFKDAVVKYHCKRMEIDCKNRKQLLGNLMFAYYDADLDGVLVESELAAIHKRDSLDSLTDSGCKLTDLLVFDNKDSKAHEMSNAEFFTAFDIPTVHLDEDMKTFTYQASVGDKNGLQLKCGIQGARDIIWKRNGVDLKKSTIEDVEVLQDHSLYIGAVGLHHMGNYSCLDWTYKGIVQTHVLKVQAAPEVQVTPSTQYYRAGSSISIKCHADGIPSPVLSWEVNETPIILDPEHKHYATFYNNQTLQISKADATKDTGAYKCLAKNSAGQGQDIATIFVGNSDEHSYRGNHHYEVFVVFHSEGYHVFHPDSCSLVHLIKGDYKEFKKDAMNTATVPETLCQLGVPCTWGAAVNVKNRYVYASQPELNRVVVIDIKGGSNPVQVIPTDFTPVELQYVEHLDEVWVLCWNSKENTSSKTVVVIRKASEEDPHHAVHTRPVGDRFDLVQNIFLPTKNDFNHHFDYGYVVHNEQQGLHKIHLKTMKYVKTVDFTKYSCVPQNLAFVPLGGYVVVDCRSPAGKPPQEKQLLMDYITDAVINERDVIGQPYVSPDSRYIVSVDNKEQSVTIQRVSDEGQITYGFKRFTGMRLSDVAFYPSLDGKGYDMFATSKDHADMLFLDLEGLRMEVIEGIGETAAEDKFKWGTKNRVITSGGVFGDYLMSPSTKAAVIIDGRNHHVHCEWPNIKDSAVVVWVEPMHL</sequence>
<dbReference type="InterPro" id="IPR015943">
    <property type="entry name" value="WD40/YVTN_repeat-like_dom_sf"/>
</dbReference>
<dbReference type="InParanoid" id="A0A1S3IMX2"/>
<evidence type="ECO:0000313" key="8">
    <source>
        <dbReference type="Proteomes" id="UP000085678"/>
    </source>
</evidence>
<keyword evidence="4" id="KW-0393">Immunoglobulin domain</keyword>
<feature type="domain" description="Ig-like" evidence="7">
    <location>
        <begin position="488"/>
        <end position="578"/>
    </location>
</feature>
<name>A0A1S3IMX2_LINAN</name>
<dbReference type="CDD" id="cd00096">
    <property type="entry name" value="Ig"/>
    <property type="match status" value="1"/>
</dbReference>
<dbReference type="Pfam" id="PF07679">
    <property type="entry name" value="I-set"/>
    <property type="match status" value="1"/>
</dbReference>
<feature type="domain" description="Ig-like" evidence="7">
    <location>
        <begin position="393"/>
        <end position="468"/>
    </location>
</feature>
<dbReference type="SUPFAM" id="SSF48726">
    <property type="entry name" value="Immunoglobulin"/>
    <property type="match status" value="2"/>
</dbReference>
<dbReference type="SUPFAM" id="SSF75011">
    <property type="entry name" value="3-carboxy-cis,cis-mucoante lactonizing enzyme"/>
    <property type="match status" value="1"/>
</dbReference>
<dbReference type="InterPro" id="IPR003599">
    <property type="entry name" value="Ig_sub"/>
</dbReference>
<feature type="compositionally biased region" description="Basic and acidic residues" evidence="5">
    <location>
        <begin position="244"/>
        <end position="261"/>
    </location>
</feature>
<feature type="region of interest" description="Disordered" evidence="5">
    <location>
        <begin position="45"/>
        <end position="67"/>
    </location>
</feature>
<evidence type="ECO:0000256" key="2">
    <source>
        <dbReference type="ARBA" id="ARBA00022737"/>
    </source>
</evidence>
<dbReference type="PANTHER" id="PTHR12231:SF253">
    <property type="entry name" value="DPR-INTERACTING PROTEIN ETA, ISOFORM B-RELATED"/>
    <property type="match status" value="1"/>
</dbReference>
<feature type="region of interest" description="Disordered" evidence="5">
    <location>
        <begin position="148"/>
        <end position="267"/>
    </location>
</feature>
<dbReference type="Gene3D" id="3.30.60.30">
    <property type="match status" value="1"/>
</dbReference>
<feature type="chain" id="PRO_5010160943" evidence="6">
    <location>
        <begin position="21"/>
        <end position="995"/>
    </location>
</feature>
<accession>A0A1S3IMX2</accession>
<feature type="compositionally biased region" description="Basic and acidic residues" evidence="5">
    <location>
        <begin position="192"/>
        <end position="221"/>
    </location>
</feature>
<dbReference type="Gene3D" id="2.130.10.10">
    <property type="entry name" value="YVTN repeat-like/Quinoprotein amine dehydrogenase"/>
    <property type="match status" value="1"/>
</dbReference>
<dbReference type="AlphaFoldDB" id="A0A1S3IMX2"/>